<evidence type="ECO:0000313" key="5">
    <source>
        <dbReference type="Proteomes" id="UP000054272"/>
    </source>
</evidence>
<dbReference type="Gene3D" id="2.40.50.40">
    <property type="match status" value="1"/>
</dbReference>
<name>A0ABR5BW17_9TREE</name>
<evidence type="ECO:0000259" key="3">
    <source>
        <dbReference type="PROSITE" id="PS50013"/>
    </source>
</evidence>
<evidence type="ECO:0000256" key="1">
    <source>
        <dbReference type="ARBA" id="ARBA00004123"/>
    </source>
</evidence>
<dbReference type="SUPFAM" id="SSF54160">
    <property type="entry name" value="Chromo domain-like"/>
    <property type="match status" value="1"/>
</dbReference>
<dbReference type="PROSITE" id="PS50013">
    <property type="entry name" value="CHROMO_2"/>
    <property type="match status" value="1"/>
</dbReference>
<dbReference type="InterPro" id="IPR000953">
    <property type="entry name" value="Chromo/chromo_shadow_dom"/>
</dbReference>
<dbReference type="InterPro" id="IPR023780">
    <property type="entry name" value="Chromo_domain"/>
</dbReference>
<proteinExistence type="predicted"/>
<feature type="domain" description="Chromo" evidence="3">
    <location>
        <begin position="78"/>
        <end position="116"/>
    </location>
</feature>
<dbReference type="InterPro" id="IPR016197">
    <property type="entry name" value="Chromo-like_dom_sf"/>
</dbReference>
<protein>
    <recommendedName>
        <fullName evidence="3">Chromo domain-containing protein</fullName>
    </recommendedName>
</protein>
<dbReference type="EMBL" id="KN848666">
    <property type="protein sequence ID" value="KIR79844.1"/>
    <property type="molecule type" value="Genomic_DNA"/>
</dbReference>
<sequence length="139" mass="16042">MRPWALATGFGQPLECMEPFTWPVTEIINKNAICMKLPPHLKAHDVINAQYLKAHVMNPFPDRQLPPPPPANIETNEYFIDVILTHRPKPHSCHEYLVHWDGYSHDDDTWEPEDHLSPESIRDYWVTQKAPTPPPATCT</sequence>
<evidence type="ECO:0000313" key="4">
    <source>
        <dbReference type="EMBL" id="KIR79844.1"/>
    </source>
</evidence>
<gene>
    <name evidence="4" type="ORF">I306_03116</name>
</gene>
<organism evidence="4 5">
    <name type="scientific">Cryptococcus gattii EJB2</name>
    <dbReference type="NCBI Taxonomy" id="1296103"/>
    <lineage>
        <taxon>Eukaryota</taxon>
        <taxon>Fungi</taxon>
        <taxon>Dikarya</taxon>
        <taxon>Basidiomycota</taxon>
        <taxon>Agaricomycotina</taxon>
        <taxon>Tremellomycetes</taxon>
        <taxon>Tremellales</taxon>
        <taxon>Cryptococcaceae</taxon>
        <taxon>Cryptococcus</taxon>
        <taxon>Cryptococcus gattii species complex</taxon>
    </lineage>
</organism>
<keyword evidence="5" id="KW-1185">Reference proteome</keyword>
<dbReference type="Pfam" id="PF00385">
    <property type="entry name" value="Chromo"/>
    <property type="match status" value="1"/>
</dbReference>
<dbReference type="PANTHER" id="PTHR22812">
    <property type="entry name" value="CHROMOBOX PROTEIN"/>
    <property type="match status" value="1"/>
</dbReference>
<evidence type="ECO:0000256" key="2">
    <source>
        <dbReference type="ARBA" id="ARBA00023242"/>
    </source>
</evidence>
<keyword evidence="2" id="KW-0539">Nucleus</keyword>
<dbReference type="SMART" id="SM00298">
    <property type="entry name" value="CHROMO"/>
    <property type="match status" value="1"/>
</dbReference>
<dbReference type="InterPro" id="IPR051219">
    <property type="entry name" value="Heterochromatin_chromo-domain"/>
</dbReference>
<comment type="subcellular location">
    <subcellularLocation>
        <location evidence="1">Nucleus</location>
    </subcellularLocation>
</comment>
<dbReference type="CDD" id="cd00024">
    <property type="entry name" value="CD_CSD"/>
    <property type="match status" value="1"/>
</dbReference>
<dbReference type="Proteomes" id="UP000054272">
    <property type="component" value="Unassembled WGS sequence"/>
</dbReference>
<accession>A0ABR5BW17</accession>
<reference evidence="4 5" key="1">
    <citation type="submission" date="2015-01" db="EMBL/GenBank/DDBJ databases">
        <title>The Genome Sequence of Cryptococcus gattii EJB2.</title>
        <authorList>
            <consortium name="The Broad Institute Genomics Platform"/>
            <person name="Cuomo C."/>
            <person name="Litvintseva A."/>
            <person name="Chen Y."/>
            <person name="Heitman J."/>
            <person name="Sun S."/>
            <person name="Springer D."/>
            <person name="Dromer F."/>
            <person name="Young S."/>
            <person name="Zeng Q."/>
            <person name="Gargeya S."/>
            <person name="Abouelleil A."/>
            <person name="Alvarado L."/>
            <person name="Chapman S.B."/>
            <person name="Gainer-Dewar J."/>
            <person name="Goldberg J."/>
            <person name="Griggs A."/>
            <person name="Gujja S."/>
            <person name="Hansen M."/>
            <person name="Howarth C."/>
            <person name="Imamovic A."/>
            <person name="Larimer J."/>
            <person name="Murphy C."/>
            <person name="Naylor J."/>
            <person name="Pearson M."/>
            <person name="Priest M."/>
            <person name="Roberts A."/>
            <person name="Saif S."/>
            <person name="Shea T."/>
            <person name="Sykes S."/>
            <person name="Wortman J."/>
            <person name="Nusbaum C."/>
            <person name="Birren B."/>
        </authorList>
    </citation>
    <scope>NUCLEOTIDE SEQUENCE [LARGE SCALE GENOMIC DNA]</scope>
    <source>
        <strain evidence="4 5">EJB2</strain>
    </source>
</reference>